<feature type="compositionally biased region" description="Acidic residues" evidence="1">
    <location>
        <begin position="262"/>
        <end position="278"/>
    </location>
</feature>
<organism evidence="2 3">
    <name type="scientific">Liparis tanakae</name>
    <name type="common">Tanaka's snailfish</name>
    <dbReference type="NCBI Taxonomy" id="230148"/>
    <lineage>
        <taxon>Eukaryota</taxon>
        <taxon>Metazoa</taxon>
        <taxon>Chordata</taxon>
        <taxon>Craniata</taxon>
        <taxon>Vertebrata</taxon>
        <taxon>Euteleostomi</taxon>
        <taxon>Actinopterygii</taxon>
        <taxon>Neopterygii</taxon>
        <taxon>Teleostei</taxon>
        <taxon>Neoteleostei</taxon>
        <taxon>Acanthomorphata</taxon>
        <taxon>Eupercaria</taxon>
        <taxon>Perciformes</taxon>
        <taxon>Cottioidei</taxon>
        <taxon>Cottales</taxon>
        <taxon>Liparidae</taxon>
        <taxon>Liparis</taxon>
    </lineage>
</organism>
<evidence type="ECO:0000256" key="1">
    <source>
        <dbReference type="SAM" id="MobiDB-lite"/>
    </source>
</evidence>
<dbReference type="Proteomes" id="UP000314294">
    <property type="component" value="Unassembled WGS sequence"/>
</dbReference>
<dbReference type="EMBL" id="SRLO01000435">
    <property type="protein sequence ID" value="TNN56180.1"/>
    <property type="molecule type" value="Genomic_DNA"/>
</dbReference>
<name>A0A4Z2GSF6_9TELE</name>
<gene>
    <name evidence="2" type="ORF">EYF80_033645</name>
</gene>
<evidence type="ECO:0000313" key="3">
    <source>
        <dbReference type="Proteomes" id="UP000314294"/>
    </source>
</evidence>
<protein>
    <submittedName>
        <fullName evidence="2">Uncharacterized protein</fullName>
    </submittedName>
</protein>
<evidence type="ECO:0000313" key="2">
    <source>
        <dbReference type="EMBL" id="TNN56180.1"/>
    </source>
</evidence>
<comment type="caution">
    <text evidence="2">The sequence shown here is derived from an EMBL/GenBank/DDBJ whole genome shotgun (WGS) entry which is preliminary data.</text>
</comment>
<reference evidence="2 3" key="1">
    <citation type="submission" date="2019-03" db="EMBL/GenBank/DDBJ databases">
        <title>First draft genome of Liparis tanakae, snailfish: a comprehensive survey of snailfish specific genes.</title>
        <authorList>
            <person name="Kim W."/>
            <person name="Song I."/>
            <person name="Jeong J.-H."/>
            <person name="Kim D."/>
            <person name="Kim S."/>
            <person name="Ryu S."/>
            <person name="Song J.Y."/>
            <person name="Lee S.K."/>
        </authorList>
    </citation>
    <scope>NUCLEOTIDE SEQUENCE [LARGE SCALE GENOMIC DNA]</scope>
    <source>
        <tissue evidence="2">Muscle</tissue>
    </source>
</reference>
<dbReference type="AlphaFoldDB" id="A0A4Z2GSF6"/>
<accession>A0A4Z2GSF6</accession>
<keyword evidence="3" id="KW-1185">Reference proteome</keyword>
<sequence>MSIQLLLSYMYVSICMVDLSNGLAFFLCAEQTAVIRSVTLAHDEHLCNVVRHVAEELPSRPLTAVAVALCHASLKDVGECLLNATTRGTGLRYILNKQVAFTSNPMKKYQHGQVPKTLQENEPELLLISYQSQSSSSSSTTGRGCNSELLATCAEDKQSSQSKLPVTADILRAVSVSCASPPADRWMQTAGEDARRCGAALTTRSTELVIVTPTSPLVSCAATGSRSITADREPGDALLGPSPPQRKLHPAVKARASVAAMGEEEEEEEEEEDKDMDQ</sequence>
<feature type="region of interest" description="Disordered" evidence="1">
    <location>
        <begin position="225"/>
        <end position="278"/>
    </location>
</feature>
<proteinExistence type="predicted"/>